<comment type="catalytic activity">
    <reaction evidence="6">
        <text>adenylyl-molybdopterin + molybdate = Mo-molybdopterin + AMP + H(+)</text>
        <dbReference type="Rhea" id="RHEA:35047"/>
        <dbReference type="ChEBI" id="CHEBI:15378"/>
        <dbReference type="ChEBI" id="CHEBI:36264"/>
        <dbReference type="ChEBI" id="CHEBI:62727"/>
        <dbReference type="ChEBI" id="CHEBI:71302"/>
        <dbReference type="ChEBI" id="CHEBI:456215"/>
        <dbReference type="EC" id="2.10.1.1"/>
    </reaction>
</comment>
<keyword evidence="7 9" id="KW-0808">Transferase</keyword>
<evidence type="ECO:0000313" key="10">
    <source>
        <dbReference type="Proteomes" id="UP000317043"/>
    </source>
</evidence>
<evidence type="ECO:0000256" key="6">
    <source>
        <dbReference type="ARBA" id="ARBA00047317"/>
    </source>
</evidence>
<dbReference type="SUPFAM" id="SSF53218">
    <property type="entry name" value="Molybdenum cofactor biosynthesis proteins"/>
    <property type="match status" value="1"/>
</dbReference>
<dbReference type="CDD" id="cd00887">
    <property type="entry name" value="MoeA"/>
    <property type="match status" value="1"/>
</dbReference>
<dbReference type="InterPro" id="IPR038987">
    <property type="entry name" value="MoeA-like"/>
</dbReference>
<comment type="caution">
    <text evidence="9">The sequence shown here is derived from an EMBL/GenBank/DDBJ whole genome shotgun (WGS) entry which is preliminary data.</text>
</comment>
<keyword evidence="10" id="KW-1185">Reference proteome</keyword>
<evidence type="ECO:0000256" key="7">
    <source>
        <dbReference type="RuleBase" id="RU365090"/>
    </source>
</evidence>
<dbReference type="Gene3D" id="3.40.980.10">
    <property type="entry name" value="MoaB/Mog-like domain"/>
    <property type="match status" value="1"/>
</dbReference>
<dbReference type="SUPFAM" id="SSF63882">
    <property type="entry name" value="MoeA N-terminal region -like"/>
    <property type="match status" value="1"/>
</dbReference>
<comment type="function">
    <text evidence="1 7">Catalyzes the insertion of molybdate into adenylated molybdopterin with the concomitant release of AMP.</text>
</comment>
<dbReference type="InterPro" id="IPR001453">
    <property type="entry name" value="MoaB/Mog_dom"/>
</dbReference>
<comment type="pathway">
    <text evidence="2 7">Cofactor biosynthesis; molybdopterin biosynthesis.</text>
</comment>
<feature type="domain" description="MoaB/Mog" evidence="8">
    <location>
        <begin position="170"/>
        <end position="312"/>
    </location>
</feature>
<dbReference type="PANTHER" id="PTHR10192">
    <property type="entry name" value="MOLYBDOPTERIN BIOSYNTHESIS PROTEIN"/>
    <property type="match status" value="1"/>
</dbReference>
<dbReference type="InterPro" id="IPR005110">
    <property type="entry name" value="MoeA_linker/N"/>
</dbReference>
<organism evidence="9 10">
    <name type="scientific">Stackebrandtia endophytica</name>
    <dbReference type="NCBI Taxonomy" id="1496996"/>
    <lineage>
        <taxon>Bacteria</taxon>
        <taxon>Bacillati</taxon>
        <taxon>Actinomycetota</taxon>
        <taxon>Actinomycetes</taxon>
        <taxon>Glycomycetales</taxon>
        <taxon>Glycomycetaceae</taxon>
        <taxon>Stackebrandtia</taxon>
    </lineage>
</organism>
<protein>
    <recommendedName>
        <fullName evidence="7">Molybdopterin molybdenumtransferase</fullName>
        <ecNumber evidence="7">2.10.1.1</ecNumber>
    </recommendedName>
</protein>
<name>A0A543AXW8_9ACTN</name>
<evidence type="ECO:0000259" key="8">
    <source>
        <dbReference type="SMART" id="SM00852"/>
    </source>
</evidence>
<evidence type="ECO:0000256" key="5">
    <source>
        <dbReference type="ARBA" id="ARBA00023150"/>
    </source>
</evidence>
<dbReference type="Pfam" id="PF03453">
    <property type="entry name" value="MoeA_N"/>
    <property type="match status" value="1"/>
</dbReference>
<dbReference type="EMBL" id="VFOW01000001">
    <property type="protein sequence ID" value="TQL77418.1"/>
    <property type="molecule type" value="Genomic_DNA"/>
</dbReference>
<dbReference type="AlphaFoldDB" id="A0A543AXW8"/>
<evidence type="ECO:0000256" key="4">
    <source>
        <dbReference type="ARBA" id="ARBA00022505"/>
    </source>
</evidence>
<keyword evidence="7" id="KW-0479">Metal-binding</keyword>
<evidence type="ECO:0000256" key="2">
    <source>
        <dbReference type="ARBA" id="ARBA00005046"/>
    </source>
</evidence>
<dbReference type="SUPFAM" id="SSF63867">
    <property type="entry name" value="MoeA C-terminal domain-like"/>
    <property type="match status" value="1"/>
</dbReference>
<dbReference type="Gene3D" id="2.40.340.10">
    <property type="entry name" value="MoeA, C-terminal, domain IV"/>
    <property type="match status" value="1"/>
</dbReference>
<dbReference type="RefSeq" id="WP_142040266.1">
    <property type="nucleotide sequence ID" value="NZ_JBHTGS010000001.1"/>
</dbReference>
<evidence type="ECO:0000256" key="3">
    <source>
        <dbReference type="ARBA" id="ARBA00010763"/>
    </source>
</evidence>
<reference evidence="9 10" key="1">
    <citation type="submission" date="2019-06" db="EMBL/GenBank/DDBJ databases">
        <title>Sequencing the genomes of 1000 actinobacteria strains.</title>
        <authorList>
            <person name="Klenk H.-P."/>
        </authorList>
    </citation>
    <scope>NUCLEOTIDE SEQUENCE [LARGE SCALE GENOMIC DNA]</scope>
    <source>
        <strain evidence="9 10">DSM 45928</strain>
    </source>
</reference>
<dbReference type="Proteomes" id="UP000317043">
    <property type="component" value="Unassembled WGS sequence"/>
</dbReference>
<dbReference type="InterPro" id="IPR036688">
    <property type="entry name" value="MoeA_C_domain_IV_sf"/>
</dbReference>
<dbReference type="GO" id="GO:0006777">
    <property type="term" value="P:Mo-molybdopterin cofactor biosynthetic process"/>
    <property type="evidence" value="ECO:0007669"/>
    <property type="project" value="UniProtKB-UniRule"/>
</dbReference>
<accession>A0A543AXW8</accession>
<comment type="similarity">
    <text evidence="3 7">Belongs to the MoeA family.</text>
</comment>
<dbReference type="InParanoid" id="A0A543AXW8"/>
<dbReference type="Pfam" id="PF03454">
    <property type="entry name" value="MoeA_C"/>
    <property type="match status" value="1"/>
</dbReference>
<proteinExistence type="inferred from homology"/>
<dbReference type="GO" id="GO:0005829">
    <property type="term" value="C:cytosol"/>
    <property type="evidence" value="ECO:0007669"/>
    <property type="project" value="TreeGrafter"/>
</dbReference>
<sequence>MNTLSWHAAREAVHQAGIAAILPPRRQKPSETDGMTLAAPLTALIDLPAFPTSSVDGYAVRGAGPWTLTGRVLAGELPPPLAAGCAVEVATGAMVPDGLTAIIRLEDAKIENDVVAGTPRPKPEWREIGEESKVGEEMLPAGSPVTPAVIGLAAASGYDMLDVRSRPRTAVLVFGDELTTEGVPGAGRIRDSLGPLLPSMLRHAGATAVPGFSPRGPIEDTLESHVAAVQAALDDADIVCTTGGTMRGPVDHLHATLKELGAEYVVNTVAVRPGFPMLVAALPGERFVVGLPGNPQSAVIALASLVVPLIAGLTGRPLRALPQVVLGADIAGRGPDTHLALARLADDGTVMPVGHRGSAMLRGLAQADGFAVIEAGTDAVAGQTVKFLPLPGMQP</sequence>
<keyword evidence="4 7" id="KW-0500">Molybdenum</keyword>
<evidence type="ECO:0000256" key="1">
    <source>
        <dbReference type="ARBA" id="ARBA00002901"/>
    </source>
</evidence>
<keyword evidence="5 7" id="KW-0501">Molybdenum cofactor biosynthesis</keyword>
<dbReference type="UniPathway" id="UPA00344"/>
<dbReference type="GO" id="GO:0046872">
    <property type="term" value="F:metal ion binding"/>
    <property type="evidence" value="ECO:0007669"/>
    <property type="project" value="UniProtKB-UniRule"/>
</dbReference>
<evidence type="ECO:0000313" key="9">
    <source>
        <dbReference type="EMBL" id="TQL77418.1"/>
    </source>
</evidence>
<keyword evidence="7" id="KW-0460">Magnesium</keyword>
<dbReference type="InterPro" id="IPR036425">
    <property type="entry name" value="MoaB/Mog-like_dom_sf"/>
</dbReference>
<dbReference type="SMART" id="SM00852">
    <property type="entry name" value="MoCF_biosynth"/>
    <property type="match status" value="1"/>
</dbReference>
<dbReference type="PANTHER" id="PTHR10192:SF5">
    <property type="entry name" value="GEPHYRIN"/>
    <property type="match status" value="1"/>
</dbReference>
<gene>
    <name evidence="9" type="ORF">FB566_2977</name>
</gene>
<dbReference type="InterPro" id="IPR036135">
    <property type="entry name" value="MoeA_linker/N_sf"/>
</dbReference>
<dbReference type="Gene3D" id="3.90.105.10">
    <property type="entry name" value="Molybdopterin biosynthesis moea protein, domain 2"/>
    <property type="match status" value="1"/>
</dbReference>
<comment type="cofactor">
    <cofactor evidence="7">
        <name>Mg(2+)</name>
        <dbReference type="ChEBI" id="CHEBI:18420"/>
    </cofactor>
</comment>
<dbReference type="Gene3D" id="2.170.190.11">
    <property type="entry name" value="Molybdopterin biosynthesis moea protein, domain 3"/>
    <property type="match status" value="1"/>
</dbReference>
<dbReference type="InterPro" id="IPR005111">
    <property type="entry name" value="MoeA_C_domain_IV"/>
</dbReference>
<dbReference type="OrthoDB" id="3196725at2"/>
<dbReference type="Pfam" id="PF00994">
    <property type="entry name" value="MoCF_biosynth"/>
    <property type="match status" value="1"/>
</dbReference>
<dbReference type="GO" id="GO:0061599">
    <property type="term" value="F:molybdopterin molybdotransferase activity"/>
    <property type="evidence" value="ECO:0007669"/>
    <property type="project" value="UniProtKB-UniRule"/>
</dbReference>
<dbReference type="EC" id="2.10.1.1" evidence="7"/>